<dbReference type="SUPFAM" id="SSF103473">
    <property type="entry name" value="MFS general substrate transporter"/>
    <property type="match status" value="1"/>
</dbReference>
<evidence type="ECO:0000313" key="8">
    <source>
        <dbReference type="Proteomes" id="UP000053370"/>
    </source>
</evidence>
<dbReference type="AlphaFoldDB" id="A0A0S7BSK7"/>
<dbReference type="PANTHER" id="PTHR23121:SF9">
    <property type="entry name" value="SODIUM-DEPENDENT GLUCOSE TRANSPORTER 1"/>
    <property type="match status" value="1"/>
</dbReference>
<evidence type="ECO:0000256" key="2">
    <source>
        <dbReference type="ARBA" id="ARBA00022692"/>
    </source>
</evidence>
<evidence type="ECO:0000256" key="5">
    <source>
        <dbReference type="SAM" id="Phobius"/>
    </source>
</evidence>
<feature type="transmembrane region" description="Helical" evidence="5">
    <location>
        <begin position="370"/>
        <end position="389"/>
    </location>
</feature>
<keyword evidence="8" id="KW-1185">Reference proteome</keyword>
<dbReference type="InterPro" id="IPR011701">
    <property type="entry name" value="MFS"/>
</dbReference>
<protein>
    <submittedName>
        <fullName evidence="7">Major Facilitator Superfamily</fullName>
    </submittedName>
</protein>
<reference evidence="7" key="1">
    <citation type="journal article" date="2015" name="Genome Announc.">
        <title>Draft Genome Sequence of Anaerolineae Strain TC1, a Novel Isolate from a Methanogenic Wastewater Treatment System.</title>
        <authorList>
            <person name="Matsuura N."/>
            <person name="Tourlousse D.M."/>
            <person name="Sun L."/>
            <person name="Toyonaga M."/>
            <person name="Kuroda K."/>
            <person name="Ohashi A."/>
            <person name="Cruz R."/>
            <person name="Yamaguchi T."/>
            <person name="Sekiguchi Y."/>
        </authorList>
    </citation>
    <scope>NUCLEOTIDE SEQUENCE [LARGE SCALE GENOMIC DNA]</scope>
    <source>
        <strain evidence="7">TC1</strain>
    </source>
</reference>
<feature type="transmembrane region" description="Helical" evidence="5">
    <location>
        <begin position="255"/>
        <end position="275"/>
    </location>
</feature>
<feature type="transmembrane region" description="Helical" evidence="5">
    <location>
        <begin position="215"/>
        <end position="235"/>
    </location>
</feature>
<sequence length="406" mass="45743">MFITEKDRTRWLMPITFGYFLSLLSLGFVGSIFGSMLTELIEATHSDASQISKIFIWQGLGFILSSLTLSKYYDRLPGNKILSFAIVLLVGCMYMISRVDTLWMICAISFTFGISVCLVNIGTNTLMQWLHGDNMKPFLNAEHIFYAIGCVITPIILAEAFRTHADVGNALRILLFILSLVSLYLFILPSPNIPDPGTQKEDKRFDYSTSQRKKWLLSFSIGIFLFFVLGGHASFYNWISASLVHSKGVREETAAYYISIFWAGILIGRIISTVIIDKVNTVRYMLVSLLMAVVCSVILTFCDNLIFYAIITLLFGIAIGPQYANTFIYLREKAIITGKMNGFIFAIYQTGSMTIPWLVGQLVAACDYSYFMKTITLSFSIGLILFFLIQNIFQNISCPGYRDGKK</sequence>
<dbReference type="Gene3D" id="1.20.1250.20">
    <property type="entry name" value="MFS general substrate transporter like domains"/>
    <property type="match status" value="2"/>
</dbReference>
<dbReference type="GO" id="GO:0022857">
    <property type="term" value="F:transmembrane transporter activity"/>
    <property type="evidence" value="ECO:0007669"/>
    <property type="project" value="InterPro"/>
</dbReference>
<feature type="transmembrane region" description="Helical" evidence="5">
    <location>
        <begin position="305"/>
        <end position="330"/>
    </location>
</feature>
<proteinExistence type="predicted"/>
<feature type="transmembrane region" description="Helical" evidence="5">
    <location>
        <begin position="173"/>
        <end position="194"/>
    </location>
</feature>
<name>A0A0S7BSK7_9CHLR</name>
<gene>
    <name evidence="7" type="ORF">ATC1_131473</name>
</gene>
<feature type="transmembrane region" description="Helical" evidence="5">
    <location>
        <begin position="12"/>
        <end position="34"/>
    </location>
</feature>
<dbReference type="InterPro" id="IPR036259">
    <property type="entry name" value="MFS_trans_sf"/>
</dbReference>
<feature type="domain" description="Major facilitator superfamily (MFS) profile" evidence="6">
    <location>
        <begin position="215"/>
        <end position="406"/>
    </location>
</feature>
<keyword evidence="4 5" id="KW-0472">Membrane</keyword>
<evidence type="ECO:0000256" key="1">
    <source>
        <dbReference type="ARBA" id="ARBA00004651"/>
    </source>
</evidence>
<dbReference type="PROSITE" id="PS50850">
    <property type="entry name" value="MFS"/>
    <property type="match status" value="1"/>
</dbReference>
<dbReference type="RefSeq" id="WP_062282800.1">
    <property type="nucleotide sequence ID" value="NZ_DF968181.1"/>
</dbReference>
<feature type="transmembrane region" description="Helical" evidence="5">
    <location>
        <begin position="54"/>
        <end position="73"/>
    </location>
</feature>
<dbReference type="InterPro" id="IPR020846">
    <property type="entry name" value="MFS_dom"/>
</dbReference>
<evidence type="ECO:0000256" key="4">
    <source>
        <dbReference type="ARBA" id="ARBA00023136"/>
    </source>
</evidence>
<dbReference type="Proteomes" id="UP000053370">
    <property type="component" value="Unassembled WGS sequence"/>
</dbReference>
<dbReference type="Pfam" id="PF07690">
    <property type="entry name" value="MFS_1"/>
    <property type="match status" value="1"/>
</dbReference>
<feature type="transmembrane region" description="Helical" evidence="5">
    <location>
        <begin position="102"/>
        <end position="123"/>
    </location>
</feature>
<accession>A0A0S7BSK7</accession>
<feature type="transmembrane region" description="Helical" evidence="5">
    <location>
        <begin position="282"/>
        <end position="299"/>
    </location>
</feature>
<keyword evidence="2 5" id="KW-0812">Transmembrane</keyword>
<evidence type="ECO:0000256" key="3">
    <source>
        <dbReference type="ARBA" id="ARBA00022989"/>
    </source>
</evidence>
<feature type="transmembrane region" description="Helical" evidence="5">
    <location>
        <begin position="144"/>
        <end position="161"/>
    </location>
</feature>
<keyword evidence="3 5" id="KW-1133">Transmembrane helix</keyword>
<comment type="subcellular location">
    <subcellularLocation>
        <location evidence="1">Cell membrane</location>
        <topology evidence="1">Multi-pass membrane protein</topology>
    </subcellularLocation>
</comment>
<dbReference type="PANTHER" id="PTHR23121">
    <property type="entry name" value="SODIUM-DEPENDENT GLUCOSE TRANSPORTER 1"/>
    <property type="match status" value="1"/>
</dbReference>
<evidence type="ECO:0000313" key="7">
    <source>
        <dbReference type="EMBL" id="GAP41483.1"/>
    </source>
</evidence>
<organism evidence="7">
    <name type="scientific">Flexilinea flocculi</name>
    <dbReference type="NCBI Taxonomy" id="1678840"/>
    <lineage>
        <taxon>Bacteria</taxon>
        <taxon>Bacillati</taxon>
        <taxon>Chloroflexota</taxon>
        <taxon>Anaerolineae</taxon>
        <taxon>Anaerolineales</taxon>
        <taxon>Anaerolineaceae</taxon>
        <taxon>Flexilinea</taxon>
    </lineage>
</organism>
<feature type="transmembrane region" description="Helical" evidence="5">
    <location>
        <begin position="80"/>
        <end position="96"/>
    </location>
</feature>
<dbReference type="GO" id="GO:0005886">
    <property type="term" value="C:plasma membrane"/>
    <property type="evidence" value="ECO:0007669"/>
    <property type="project" value="UniProtKB-SubCell"/>
</dbReference>
<evidence type="ECO:0000259" key="6">
    <source>
        <dbReference type="PROSITE" id="PS50850"/>
    </source>
</evidence>
<dbReference type="OrthoDB" id="62126at2"/>
<feature type="transmembrane region" description="Helical" evidence="5">
    <location>
        <begin position="342"/>
        <end position="364"/>
    </location>
</feature>
<dbReference type="EMBL" id="DF968181">
    <property type="protein sequence ID" value="GAP41483.1"/>
    <property type="molecule type" value="Genomic_DNA"/>
</dbReference>
<dbReference type="STRING" id="1678840.ATC1_131473"/>